<dbReference type="SUPFAM" id="SSF118196">
    <property type="entry name" value="YaeB-like"/>
    <property type="match status" value="1"/>
</dbReference>
<dbReference type="Proteomes" id="UP000198703">
    <property type="component" value="Unassembled WGS sequence"/>
</dbReference>
<keyword evidence="4" id="KW-0489">Methyltransferase</keyword>
<dbReference type="PROSITE" id="PS51668">
    <property type="entry name" value="TSAA_2"/>
    <property type="match status" value="1"/>
</dbReference>
<dbReference type="STRING" id="89524.SAMN05444370_10292"/>
<dbReference type="InterPro" id="IPR023370">
    <property type="entry name" value="TrmO-like_N"/>
</dbReference>
<dbReference type="PANTHER" id="PTHR12818">
    <property type="entry name" value="TRNA (ADENINE(37)-N6)-METHYLTRANSFERASE"/>
    <property type="match status" value="1"/>
</dbReference>
<dbReference type="InterPro" id="IPR036414">
    <property type="entry name" value="YaeB_N_sf"/>
</dbReference>
<dbReference type="EMBL" id="FNQM01000002">
    <property type="protein sequence ID" value="SDZ89753.1"/>
    <property type="molecule type" value="Genomic_DNA"/>
</dbReference>
<gene>
    <name evidence="4" type="ORF">SAMN05444370_10292</name>
</gene>
<dbReference type="AlphaFoldDB" id="A0A1H3WRI9"/>
<keyword evidence="4" id="KW-0808">Transferase</keyword>
<dbReference type="GO" id="GO:0008168">
    <property type="term" value="F:methyltransferase activity"/>
    <property type="evidence" value="ECO:0007669"/>
    <property type="project" value="UniProtKB-KW"/>
</dbReference>
<feature type="domain" description="TsaA-like" evidence="3">
    <location>
        <begin position="23"/>
        <end position="152"/>
    </location>
</feature>
<evidence type="ECO:0000256" key="1">
    <source>
        <dbReference type="ARBA" id="ARBA00022691"/>
    </source>
</evidence>
<evidence type="ECO:0000256" key="2">
    <source>
        <dbReference type="ARBA" id="ARBA00033753"/>
    </source>
</evidence>
<dbReference type="InterPro" id="IPR040372">
    <property type="entry name" value="YaeB-like"/>
</dbReference>
<accession>A0A1H3WRI9</accession>
<dbReference type="RefSeq" id="WP_093248368.1">
    <property type="nucleotide sequence ID" value="NZ_FNQM01000002.1"/>
</dbReference>
<name>A0A1H3WRI9_9RHOB</name>
<protein>
    <submittedName>
        <fullName evidence="4">tRNA-Thr(GGU) m(6)t(6)A37 methyltransferase TsaA</fullName>
    </submittedName>
</protein>
<keyword evidence="1" id="KW-0949">S-adenosyl-L-methionine</keyword>
<dbReference type="Pfam" id="PF01980">
    <property type="entry name" value="TrmO_N"/>
    <property type="match status" value="1"/>
</dbReference>
<dbReference type="InterPro" id="IPR036413">
    <property type="entry name" value="YaeB-like_sf"/>
</dbReference>
<proteinExistence type="inferred from homology"/>
<organism evidence="4 5">
    <name type="scientific">Rubrimonas cliftonensis</name>
    <dbReference type="NCBI Taxonomy" id="89524"/>
    <lineage>
        <taxon>Bacteria</taxon>
        <taxon>Pseudomonadati</taxon>
        <taxon>Pseudomonadota</taxon>
        <taxon>Alphaproteobacteria</taxon>
        <taxon>Rhodobacterales</taxon>
        <taxon>Paracoccaceae</taxon>
        <taxon>Rubrimonas</taxon>
    </lineage>
</organism>
<evidence type="ECO:0000259" key="3">
    <source>
        <dbReference type="PROSITE" id="PS51668"/>
    </source>
</evidence>
<evidence type="ECO:0000313" key="5">
    <source>
        <dbReference type="Proteomes" id="UP000198703"/>
    </source>
</evidence>
<comment type="similarity">
    <text evidence="2">Belongs to the tRNA methyltransferase O family.</text>
</comment>
<evidence type="ECO:0000313" key="4">
    <source>
        <dbReference type="EMBL" id="SDZ89753.1"/>
    </source>
</evidence>
<dbReference type="OrthoDB" id="9804309at2"/>
<dbReference type="Gene3D" id="2.40.30.70">
    <property type="entry name" value="YaeB-like"/>
    <property type="match status" value="1"/>
</dbReference>
<dbReference type="PANTHER" id="PTHR12818:SF0">
    <property type="entry name" value="TRNA (ADENINE(37)-N6)-METHYLTRANSFERASE"/>
    <property type="match status" value="1"/>
</dbReference>
<reference evidence="4 5" key="1">
    <citation type="submission" date="2016-10" db="EMBL/GenBank/DDBJ databases">
        <authorList>
            <person name="de Groot N.N."/>
        </authorList>
    </citation>
    <scope>NUCLEOTIDE SEQUENCE [LARGE SCALE GENOMIC DNA]</scope>
    <source>
        <strain evidence="4 5">DSM 15345</strain>
    </source>
</reference>
<dbReference type="GO" id="GO:0032259">
    <property type="term" value="P:methylation"/>
    <property type="evidence" value="ECO:0007669"/>
    <property type="project" value="UniProtKB-KW"/>
</dbReference>
<sequence>MTDSDLRPGEIVTETPTDFDAGVWFIGRIRTPWTDPADCPKQGDMEAGPVCRVEIDPRWAEALDGVAGRARLQLLYWMHRARRDLVRQNPRRDGATVGTFALRSPLRPNPVASSPVALLGVEGATLLVRGLDCLDGTPLIDLKPERCPRAQA</sequence>
<dbReference type="CDD" id="cd09281">
    <property type="entry name" value="UPF0066"/>
    <property type="match status" value="1"/>
</dbReference>
<keyword evidence="5" id="KW-1185">Reference proteome</keyword>